<evidence type="ECO:0000313" key="1">
    <source>
        <dbReference type="EMBL" id="EQB60629.1"/>
    </source>
</evidence>
<evidence type="ECO:0000313" key="2">
    <source>
        <dbReference type="Proteomes" id="UP000053780"/>
    </source>
</evidence>
<dbReference type="Proteomes" id="UP000053780">
    <property type="component" value="Unassembled WGS sequence"/>
</dbReference>
<dbReference type="HOGENOM" id="CLU_546401_0_0_1"/>
<protein>
    <submittedName>
        <fullName evidence="1">Uncharacterized protein</fullName>
    </submittedName>
</protein>
<dbReference type="VEuPathDB" id="MicrosporidiaDB:NAPIS_ORF01803"/>
<proteinExistence type="predicted"/>
<reference evidence="1 2" key="1">
    <citation type="journal article" date="2013" name="BMC Genomics">
        <title>Genome sequencing and comparative genomics of honey bee microsporidia, Nosema apis reveal novel insights into host-parasite interactions.</title>
        <authorList>
            <person name="Chen Yp."/>
            <person name="Pettis J.S."/>
            <person name="Zhao Y."/>
            <person name="Liu X."/>
            <person name="Tallon L.J."/>
            <person name="Sadzewicz L.D."/>
            <person name="Li R."/>
            <person name="Zheng H."/>
            <person name="Huang S."/>
            <person name="Zhang X."/>
            <person name="Hamilton M.C."/>
            <person name="Pernal S.F."/>
            <person name="Melathopoulos A.P."/>
            <person name="Yan X."/>
            <person name="Evans J.D."/>
        </authorList>
    </citation>
    <scope>NUCLEOTIDE SEQUENCE [LARGE SCALE GENOMIC DNA]</scope>
    <source>
        <strain evidence="1 2">BRL 01</strain>
    </source>
</reference>
<accession>T0L7Z9</accession>
<dbReference type="EMBL" id="KE647266">
    <property type="protein sequence ID" value="EQB60629.1"/>
    <property type="molecule type" value="Genomic_DNA"/>
</dbReference>
<organism evidence="1 2">
    <name type="scientific">Vairimorpha apis BRL 01</name>
    <dbReference type="NCBI Taxonomy" id="1037528"/>
    <lineage>
        <taxon>Eukaryota</taxon>
        <taxon>Fungi</taxon>
        <taxon>Fungi incertae sedis</taxon>
        <taxon>Microsporidia</taxon>
        <taxon>Nosematidae</taxon>
        <taxon>Vairimorpha</taxon>
    </lineage>
</organism>
<dbReference type="AlphaFoldDB" id="T0L7Z9"/>
<gene>
    <name evidence="1" type="ORF">NAPIS_ORF01803</name>
</gene>
<keyword evidence="2" id="KW-1185">Reference proteome</keyword>
<sequence length="499" mass="58429">MPVYTDVNIFENGIPYPVYKSKIEFPHREKIPVNLNLQEIDKTLSNPFKFKIINENLFVVHKKRNFEIYGDKNLFVRTVCFLKLDTTSDMILIKTKQGFCSYDFNEFRDWNMSVIDFSVNEDMNEFCLLINDGIINFYRGYTCIRSIKIKLNCYLVRWFHKNIIVVEEECHDMYMIEIDGGDEENEINRGDQVNTKCEEGKITSLKGTKSSTKKTKLSSKISKKTSSLNISTILPPSTKINNNLSLKVSYSQLPLENPPPLPRIHKINVYPAKVKDIKYYKQTIVILTALTIIVINLETKVRSFIKHRQLKSYTCNNLLVMNTYRGGLKFLDLEDLQNTRTVKYKEWIDDVQVYKGRIYYLSTHGIYTVEDVNKECDNEREKYIKKQYNIKVNNECKNEQNISNIVNSYYNISPSSIPNTIKVVSFEDPKDMKHSHNLFSSNNYYYTTTKKTNEEFIPFDITEMINQDIQKILGKNENKETESGNLNIKRKKMNNKGGF</sequence>
<name>T0L7Z9_9MICR</name>